<geneLocation type="plasmid" evidence="1">
    <name>pRGRH1858</name>
</geneLocation>
<accession>A0A0H5Q9T6</accession>
<evidence type="ECO:0000313" key="1">
    <source>
        <dbReference type="EMBL" id="CRY98139.1"/>
    </source>
</evidence>
<protein>
    <submittedName>
        <fullName evidence="1">Uncharacterized protein</fullName>
    </submittedName>
</protein>
<dbReference type="EMBL" id="LN854351">
    <property type="protein sequence ID" value="CRY98139.1"/>
    <property type="molecule type" value="Genomic_DNA"/>
</dbReference>
<sequence length="371" mass="41346">MAEKLTATDRENIQAYLSAMKALEAKEPEYNFADEASAEAWEAWNAECLATTNKYQDSIKRALLFSLGDMTGAAPQSVAAILSAFVDSGQITTSTTARRAEIIEYPLDKINCVIWGLLERDTAGQIAIAAEKRGSKKEISILYSINFDNLGDEVTISKRLLPFDKRVYIAVSALFNAGNNVISLTQIHYAMGNTSRPKAGQLQRINEAIKKMNGAAITVDNSQEIAANYKYMQFKYEGSLLPLERIEASVNGQLTDAAIHIFREPPVITFAKKRNQITTIPVKLLQSPMNKTDANLQLEDYLLERISREARGKGKTARLLYKTIFDHAGISTAKQKQRAPEKIEKYLQYYTETNFIKGYAMEADGVTIIFA</sequence>
<keyword evidence="1" id="KW-0614">Plasmid</keyword>
<name>A0A0H5Q9T6_9ZZZZ</name>
<dbReference type="AlphaFoldDB" id="A0A0H5Q9T6"/>
<reference evidence="1" key="2">
    <citation type="submission" date="2015-07" db="EMBL/GenBank/DDBJ databases">
        <title>Plasmids, circular viruses and viroids from rat gut.</title>
        <authorList>
            <person name="Jorgensen T.J."/>
            <person name="Hansen M.A."/>
            <person name="Xu Z."/>
            <person name="Tabak M.A."/>
            <person name="Sorensen S.J."/>
            <person name="Hansen L.H."/>
        </authorList>
    </citation>
    <scope>NUCLEOTIDE SEQUENCE</scope>
    <source>
        <plasmid evidence="1">pRGRH1858</plasmid>
    </source>
</reference>
<proteinExistence type="predicted"/>
<organism evidence="1">
    <name type="scientific">uncultured prokaryote</name>
    <dbReference type="NCBI Taxonomy" id="198431"/>
    <lineage>
        <taxon>unclassified sequences</taxon>
        <taxon>environmental samples</taxon>
    </lineage>
</organism>
<reference evidence="1" key="1">
    <citation type="submission" date="2015-06" db="EMBL/GenBank/DDBJ databases">
        <authorList>
            <person name="Joergensen T."/>
        </authorList>
    </citation>
    <scope>NUCLEOTIDE SEQUENCE</scope>
    <source>
        <plasmid evidence="1">pRGRH1858</plasmid>
    </source>
</reference>